<dbReference type="PROSITE" id="PS50932">
    <property type="entry name" value="HTH_LACI_2"/>
    <property type="match status" value="1"/>
</dbReference>
<keyword evidence="1" id="KW-0805">Transcription regulation</keyword>
<evidence type="ECO:0000256" key="2">
    <source>
        <dbReference type="ARBA" id="ARBA00023125"/>
    </source>
</evidence>
<evidence type="ECO:0000313" key="7">
    <source>
        <dbReference type="Proteomes" id="UP000008635"/>
    </source>
</evidence>
<dbReference type="RefSeq" id="WP_013556759.1">
    <property type="nucleotide sequence ID" value="NC_014958.1"/>
</dbReference>
<dbReference type="CDD" id="cd06267">
    <property type="entry name" value="PBP1_LacI_sugar_binding-like"/>
    <property type="match status" value="1"/>
</dbReference>
<dbReference type="KEGG" id="dmr:Deima_1605"/>
<dbReference type="CDD" id="cd01392">
    <property type="entry name" value="HTH_LacI"/>
    <property type="match status" value="1"/>
</dbReference>
<feature type="domain" description="HTH lacI-type" evidence="4">
    <location>
        <begin position="4"/>
        <end position="58"/>
    </location>
</feature>
<evidence type="ECO:0000256" key="3">
    <source>
        <dbReference type="ARBA" id="ARBA00023163"/>
    </source>
</evidence>
<dbReference type="AlphaFoldDB" id="E8U865"/>
<dbReference type="PROSITE" id="PS00356">
    <property type="entry name" value="HTH_LACI_1"/>
    <property type="match status" value="1"/>
</dbReference>
<organism evidence="6 7">
    <name type="scientific">Deinococcus maricopensis (strain DSM 21211 / LMG 22137 / NRRL B-23946 / LB-34)</name>
    <dbReference type="NCBI Taxonomy" id="709986"/>
    <lineage>
        <taxon>Bacteria</taxon>
        <taxon>Thermotogati</taxon>
        <taxon>Deinococcota</taxon>
        <taxon>Deinococci</taxon>
        <taxon>Deinococcales</taxon>
        <taxon>Deinococcaceae</taxon>
        <taxon>Deinococcus</taxon>
    </lineage>
</organism>
<dbReference type="Pfam" id="PF13377">
    <property type="entry name" value="Peripla_BP_3"/>
    <property type="match status" value="1"/>
</dbReference>
<gene>
    <name evidence="6" type="ordered locus">Deima_1605</name>
</gene>
<dbReference type="PANTHER" id="PTHR30146">
    <property type="entry name" value="LACI-RELATED TRANSCRIPTIONAL REPRESSOR"/>
    <property type="match status" value="1"/>
</dbReference>
<dbReference type="PROSITE" id="PS50943">
    <property type="entry name" value="HTH_CROC1"/>
    <property type="match status" value="1"/>
</dbReference>
<evidence type="ECO:0000256" key="1">
    <source>
        <dbReference type="ARBA" id="ARBA00023015"/>
    </source>
</evidence>
<dbReference type="PANTHER" id="PTHR30146:SF109">
    <property type="entry name" value="HTH-TYPE TRANSCRIPTIONAL REGULATOR GALS"/>
    <property type="match status" value="1"/>
</dbReference>
<keyword evidence="2" id="KW-0238">DNA-binding</keyword>
<dbReference type="InterPro" id="IPR046335">
    <property type="entry name" value="LacI/GalR-like_sensor"/>
</dbReference>
<dbReference type="HOGENOM" id="CLU_037628_6_0_0"/>
<dbReference type="Proteomes" id="UP000008635">
    <property type="component" value="Chromosome"/>
</dbReference>
<proteinExistence type="predicted"/>
<dbReference type="Gene3D" id="3.40.50.2300">
    <property type="match status" value="2"/>
</dbReference>
<protein>
    <submittedName>
        <fullName evidence="6">Transcriptional regulator, LacI family</fullName>
    </submittedName>
</protein>
<dbReference type="STRING" id="709986.Deima_1605"/>
<dbReference type="EMBL" id="CP002454">
    <property type="protein sequence ID" value="ADV67254.1"/>
    <property type="molecule type" value="Genomic_DNA"/>
</dbReference>
<dbReference type="PRINTS" id="PR00036">
    <property type="entry name" value="HTHLACI"/>
</dbReference>
<dbReference type="InterPro" id="IPR028082">
    <property type="entry name" value="Peripla_BP_I"/>
</dbReference>
<reference evidence="6 7" key="1">
    <citation type="journal article" date="2011" name="Stand. Genomic Sci.">
        <title>Complete genome sequence of Deinococcus maricopensis type strain (LB-34).</title>
        <authorList>
            <person name="Pukall R."/>
            <person name="Zeytun A."/>
            <person name="Lucas S."/>
            <person name="Lapidus A."/>
            <person name="Hammon N."/>
            <person name="Deshpande S."/>
            <person name="Nolan M."/>
            <person name="Cheng J.F."/>
            <person name="Pitluck S."/>
            <person name="Liolios K."/>
            <person name="Pagani I."/>
            <person name="Mikhailova N."/>
            <person name="Ivanova N."/>
            <person name="Mavromatis K."/>
            <person name="Pati A."/>
            <person name="Tapia R."/>
            <person name="Han C."/>
            <person name="Goodwin L."/>
            <person name="Chen A."/>
            <person name="Palaniappan K."/>
            <person name="Land M."/>
            <person name="Hauser L."/>
            <person name="Chang Y.J."/>
            <person name="Jeffries C.D."/>
            <person name="Brambilla E.M."/>
            <person name="Rohde M."/>
            <person name="Goker M."/>
            <person name="Detter J.C."/>
            <person name="Woyke T."/>
            <person name="Bristow J."/>
            <person name="Eisen J.A."/>
            <person name="Markowitz V."/>
            <person name="Hugenholtz P."/>
            <person name="Kyrpides N.C."/>
            <person name="Klenk H.P."/>
        </authorList>
    </citation>
    <scope>NUCLEOTIDE SEQUENCE [LARGE SCALE GENOMIC DNA]</scope>
    <source>
        <strain evidence="7">DSM 21211 / LMG 22137 / NRRL B-23946 / LB-34</strain>
    </source>
</reference>
<evidence type="ECO:0000259" key="5">
    <source>
        <dbReference type="PROSITE" id="PS50943"/>
    </source>
</evidence>
<dbReference type="Gene3D" id="1.10.260.40">
    <property type="entry name" value="lambda repressor-like DNA-binding domains"/>
    <property type="match status" value="1"/>
</dbReference>
<dbReference type="InterPro" id="IPR001387">
    <property type="entry name" value="Cro/C1-type_HTH"/>
</dbReference>
<reference evidence="7" key="2">
    <citation type="submission" date="2011-01" db="EMBL/GenBank/DDBJ databases">
        <title>The complete genome of Deinococcus maricopensis DSM 21211.</title>
        <authorList>
            <consortium name="US DOE Joint Genome Institute (JGI-PGF)"/>
            <person name="Lucas S."/>
            <person name="Copeland A."/>
            <person name="Lapidus A."/>
            <person name="Goodwin L."/>
            <person name="Pitluck S."/>
            <person name="Kyrpides N."/>
            <person name="Mavromatis K."/>
            <person name="Pagani I."/>
            <person name="Ivanova N."/>
            <person name="Ovchinnikova G."/>
            <person name="Zeytun A."/>
            <person name="Detter J.C."/>
            <person name="Han C."/>
            <person name="Land M."/>
            <person name="Hauser L."/>
            <person name="Markowitz V."/>
            <person name="Cheng J.-F."/>
            <person name="Hugenholtz P."/>
            <person name="Woyke T."/>
            <person name="Wu D."/>
            <person name="Pukall R."/>
            <person name="Gehrich-Schroeter G."/>
            <person name="Brambilla E."/>
            <person name="Klenk H.-P."/>
            <person name="Eisen J.A."/>
        </authorList>
    </citation>
    <scope>NUCLEOTIDE SEQUENCE [LARGE SCALE GENOMIC DNA]</scope>
    <source>
        <strain evidence="7">DSM 21211 / LMG 22137 / NRRL B-23946 / LB-34</strain>
    </source>
</reference>
<dbReference type="SUPFAM" id="SSF47413">
    <property type="entry name" value="lambda repressor-like DNA-binding domains"/>
    <property type="match status" value="1"/>
</dbReference>
<keyword evidence="7" id="KW-1185">Reference proteome</keyword>
<feature type="domain" description="HTH cro/C1-type" evidence="5">
    <location>
        <begin position="2"/>
        <end position="34"/>
    </location>
</feature>
<evidence type="ECO:0000259" key="4">
    <source>
        <dbReference type="PROSITE" id="PS50932"/>
    </source>
</evidence>
<dbReference type="GO" id="GO:0003700">
    <property type="term" value="F:DNA-binding transcription factor activity"/>
    <property type="evidence" value="ECO:0007669"/>
    <property type="project" value="TreeGrafter"/>
</dbReference>
<dbReference type="InterPro" id="IPR010982">
    <property type="entry name" value="Lambda_DNA-bd_dom_sf"/>
</dbReference>
<dbReference type="OrthoDB" id="9775106at2"/>
<name>E8U865_DEIML</name>
<evidence type="ECO:0000313" key="6">
    <source>
        <dbReference type="EMBL" id="ADV67254.1"/>
    </source>
</evidence>
<sequence precursor="true">MRKFTIEDVARAAGVSTGTVSRVLNGHSNVAARTRDRVHAVMNDLGYAPDPAARHLSWRTGRTLGVSSHLTLRPYSVPFARALERAVATKGLQLLTFSDDLRGLQRFPSAMLLLHVLDDDPRVPLLRARGVPAVVVGHHPGGSWVAPDDTPGAYLATQHLTLAGHRRLALLGDGPSQVQRARRAGFEAAAREARAHTTLLPGGFSMLGGYRAVRQAWEGGARFSGLFAVGDELAAGAIVALADLGVRVPEDVSVMGFDGLPELPLDRALSTVVQDIPRIAAEALTLVLEALRHEAPRGVRVPVRLHPGGTVHPAPRSA</sequence>
<dbReference type="SUPFAM" id="SSF53822">
    <property type="entry name" value="Periplasmic binding protein-like I"/>
    <property type="match status" value="1"/>
</dbReference>
<dbReference type="Pfam" id="PF00356">
    <property type="entry name" value="LacI"/>
    <property type="match status" value="1"/>
</dbReference>
<dbReference type="SMART" id="SM00354">
    <property type="entry name" value="HTH_LACI"/>
    <property type="match status" value="1"/>
</dbReference>
<dbReference type="GO" id="GO:0000976">
    <property type="term" value="F:transcription cis-regulatory region binding"/>
    <property type="evidence" value="ECO:0007669"/>
    <property type="project" value="TreeGrafter"/>
</dbReference>
<accession>E8U865</accession>
<dbReference type="eggNOG" id="COG1609">
    <property type="taxonomic scope" value="Bacteria"/>
</dbReference>
<dbReference type="InterPro" id="IPR000843">
    <property type="entry name" value="HTH_LacI"/>
</dbReference>
<keyword evidence="3" id="KW-0804">Transcription</keyword>